<dbReference type="AlphaFoldDB" id="A0A0P1BL89"/>
<accession>A0A0P1BL89</accession>
<sequence length="149" mass="16783">MHLPLASAAVNSPRGRTTIHLATPQTNHFSLLDPCVQSQCNHSLLQLFSLFASHKSFRSSIPALLTVQFLLNSTSTYYSSISPSFPRIDFYLWFHLLWTHPVLRCTDCTRPPSLSRRNRHTILEHLNVSSGDSDVCLRATQDYGKGRAS</sequence>
<dbReference type="Proteomes" id="UP000054845">
    <property type="component" value="Unassembled WGS sequence"/>
</dbReference>
<reference evidence="1 2" key="1">
    <citation type="submission" date="2014-09" db="EMBL/GenBank/DDBJ databases">
        <authorList>
            <person name="Magalhaes I.L.F."/>
            <person name="Oliveira U."/>
            <person name="Santos F.R."/>
            <person name="Vidigal T.H.D.A."/>
            <person name="Brescovit A.D."/>
            <person name="Santos A.J."/>
        </authorList>
    </citation>
    <scope>NUCLEOTIDE SEQUENCE [LARGE SCALE GENOMIC DNA]</scope>
</reference>
<keyword evidence="2" id="KW-1185">Reference proteome</keyword>
<proteinExistence type="predicted"/>
<name>A0A0P1BL89_9BASI</name>
<evidence type="ECO:0000313" key="1">
    <source>
        <dbReference type="EMBL" id="CEH16965.1"/>
    </source>
</evidence>
<protein>
    <submittedName>
        <fullName evidence="1">Uncharacterized protein</fullName>
    </submittedName>
</protein>
<evidence type="ECO:0000313" key="2">
    <source>
        <dbReference type="Proteomes" id="UP000054845"/>
    </source>
</evidence>
<organism evidence="1 2">
    <name type="scientific">Ceraceosorus bombacis</name>
    <dbReference type="NCBI Taxonomy" id="401625"/>
    <lineage>
        <taxon>Eukaryota</taxon>
        <taxon>Fungi</taxon>
        <taxon>Dikarya</taxon>
        <taxon>Basidiomycota</taxon>
        <taxon>Ustilaginomycotina</taxon>
        <taxon>Exobasidiomycetes</taxon>
        <taxon>Ceraceosorales</taxon>
        <taxon>Ceraceosoraceae</taxon>
        <taxon>Ceraceosorus</taxon>
    </lineage>
</organism>
<dbReference type="EMBL" id="CCYA01000253">
    <property type="protein sequence ID" value="CEH16965.1"/>
    <property type="molecule type" value="Genomic_DNA"/>
</dbReference>